<organism evidence="5 6">
    <name type="scientific">Lactobacillus colini</name>
    <dbReference type="NCBI Taxonomy" id="1819254"/>
    <lineage>
        <taxon>Bacteria</taxon>
        <taxon>Bacillati</taxon>
        <taxon>Bacillota</taxon>
        <taxon>Bacilli</taxon>
        <taxon>Lactobacillales</taxon>
        <taxon>Lactobacillaceae</taxon>
        <taxon>Lactobacillus</taxon>
    </lineage>
</organism>
<evidence type="ECO:0000256" key="1">
    <source>
        <dbReference type="ARBA" id="ARBA00002486"/>
    </source>
</evidence>
<evidence type="ECO:0000256" key="4">
    <source>
        <dbReference type="SAM" id="Phobius"/>
    </source>
</evidence>
<keyword evidence="6" id="KW-1185">Reference proteome</keyword>
<dbReference type="InterPro" id="IPR036390">
    <property type="entry name" value="WH_DNA-bd_sf"/>
</dbReference>
<dbReference type="SUPFAM" id="SSF53067">
    <property type="entry name" value="Actin-like ATPase domain"/>
    <property type="match status" value="1"/>
</dbReference>
<dbReference type="EMBL" id="JAGGLU010000003">
    <property type="protein sequence ID" value="MBP2057583.1"/>
    <property type="molecule type" value="Genomic_DNA"/>
</dbReference>
<evidence type="ECO:0000256" key="3">
    <source>
        <dbReference type="ARBA" id="ARBA00022629"/>
    </source>
</evidence>
<dbReference type="Pfam" id="PF00480">
    <property type="entry name" value="ROK"/>
    <property type="match status" value="1"/>
</dbReference>
<name>A0ABS4MDA3_9LACO</name>
<gene>
    <name evidence="5" type="ORF">J2Z60_000754</name>
</gene>
<dbReference type="PANTHER" id="PTHR18964:SF149">
    <property type="entry name" value="BIFUNCTIONAL UDP-N-ACETYLGLUCOSAMINE 2-EPIMERASE_N-ACETYLMANNOSAMINE KINASE"/>
    <property type="match status" value="1"/>
</dbReference>
<dbReference type="Proteomes" id="UP001519292">
    <property type="component" value="Unassembled WGS sequence"/>
</dbReference>
<keyword evidence="3" id="KW-0119">Carbohydrate metabolism</keyword>
<reference evidence="5 6" key="1">
    <citation type="submission" date="2021-03" db="EMBL/GenBank/DDBJ databases">
        <title>Genomic Encyclopedia of Type Strains, Phase IV (KMG-IV): sequencing the most valuable type-strain genomes for metagenomic binning, comparative biology and taxonomic classification.</title>
        <authorList>
            <person name="Goeker M."/>
        </authorList>
    </citation>
    <scope>NUCLEOTIDE SEQUENCE [LARGE SCALE GENOMIC DNA]</scope>
    <source>
        <strain evidence="5 6">DSM 101872</strain>
    </source>
</reference>
<dbReference type="PANTHER" id="PTHR18964">
    <property type="entry name" value="ROK (REPRESSOR, ORF, KINASE) FAMILY"/>
    <property type="match status" value="1"/>
</dbReference>
<dbReference type="SUPFAM" id="SSF46785">
    <property type="entry name" value="Winged helix' DNA-binding domain"/>
    <property type="match status" value="1"/>
</dbReference>
<dbReference type="Gene3D" id="3.30.420.40">
    <property type="match status" value="2"/>
</dbReference>
<keyword evidence="5" id="KW-0418">Kinase</keyword>
<protein>
    <submittedName>
        <fullName evidence="5">NBD/HSP70 family sugar kinase</fullName>
    </submittedName>
</protein>
<keyword evidence="4" id="KW-0472">Membrane</keyword>
<comment type="caution">
    <text evidence="5">The sequence shown here is derived from an EMBL/GenBank/DDBJ whole genome shotgun (WGS) entry which is preliminary data.</text>
</comment>
<evidence type="ECO:0000256" key="2">
    <source>
        <dbReference type="ARBA" id="ARBA00006479"/>
    </source>
</evidence>
<evidence type="ECO:0000313" key="5">
    <source>
        <dbReference type="EMBL" id="MBP2057583.1"/>
    </source>
</evidence>
<dbReference type="GO" id="GO:0016301">
    <property type="term" value="F:kinase activity"/>
    <property type="evidence" value="ECO:0007669"/>
    <property type="project" value="UniProtKB-KW"/>
</dbReference>
<keyword evidence="4" id="KW-0812">Transmembrane</keyword>
<dbReference type="InterPro" id="IPR000600">
    <property type="entry name" value="ROK"/>
</dbReference>
<keyword evidence="4" id="KW-1133">Transmembrane helix</keyword>
<feature type="transmembrane region" description="Helical" evidence="4">
    <location>
        <begin position="75"/>
        <end position="97"/>
    </location>
</feature>
<evidence type="ECO:0000313" key="6">
    <source>
        <dbReference type="Proteomes" id="UP001519292"/>
    </source>
</evidence>
<comment type="similarity">
    <text evidence="2">Belongs to the ROK (NagC/XylR) family.</text>
</comment>
<proteinExistence type="inferred from homology"/>
<accession>A0ABS4MDA3</accession>
<keyword evidence="3" id="KW-0859">Xylose metabolism</keyword>
<keyword evidence="5" id="KW-0808">Transferase</keyword>
<dbReference type="InterPro" id="IPR043129">
    <property type="entry name" value="ATPase_NBD"/>
</dbReference>
<comment type="function">
    <text evidence="1">Transcriptional repressor of xylose-utilizing enzymes.</text>
</comment>
<dbReference type="RefSeq" id="WP_209686326.1">
    <property type="nucleotide sequence ID" value="NZ_JAGGLU010000003.1"/>
</dbReference>
<dbReference type="Gene3D" id="1.10.10.10">
    <property type="entry name" value="Winged helix-like DNA-binding domain superfamily/Winged helix DNA-binding domain"/>
    <property type="match status" value="1"/>
</dbReference>
<sequence length="399" mass="45197">MKRTQTINRTIKYLLINHHTTRVDLHTYLGISSAAVSNIVKQLIDNNIIIETGSAISKQEGAGRNKQIISLNKKIGYYIGVSFTLEGLAVCICNALGEKIDQQFLDYSSFLNKDINLLIINLVQKLLSKHSDLKVLGIGIAIPGHYNSKDHKLISNNKMWDMFNLPMIKSYLNLPIIAENNVESMALARHLFNGDNNIEKFIFFNIGYGIFASFIDPNNIHPKTNYSVGEIGHSIVKLNGFQCECGKKGCLQTYISETWLLKKARLLYNLADNTVIRELVKNINDVTLDTIFKAYKLNDEYIVNMLNEGMQYLSISISNLLMTYDADTIYLNSPLLQEEPFYSKLLPLINEQLRFVNTQKKTKINILKYDKYSGAIGGCALVAMSELIKDEKYYGIALH</sequence>
<dbReference type="InterPro" id="IPR036388">
    <property type="entry name" value="WH-like_DNA-bd_sf"/>
</dbReference>